<dbReference type="OMA" id="CCGFWAI"/>
<gene>
    <name evidence="3" type="ORF">RDWZM_004925</name>
</gene>
<evidence type="ECO:0000313" key="4">
    <source>
        <dbReference type="Proteomes" id="UP001142055"/>
    </source>
</evidence>
<evidence type="ECO:0000256" key="2">
    <source>
        <dbReference type="SAM" id="SignalP"/>
    </source>
</evidence>
<feature type="chain" id="PRO_5040212716" evidence="2">
    <location>
        <begin position="34"/>
        <end position="190"/>
    </location>
</feature>
<dbReference type="EMBL" id="JAPWDV010000002">
    <property type="protein sequence ID" value="KAJ6219113.1"/>
    <property type="molecule type" value="Genomic_DNA"/>
</dbReference>
<evidence type="ECO:0000256" key="1">
    <source>
        <dbReference type="SAM" id="Phobius"/>
    </source>
</evidence>
<evidence type="ECO:0000313" key="3">
    <source>
        <dbReference type="EMBL" id="KAJ6219113.1"/>
    </source>
</evidence>
<protein>
    <submittedName>
        <fullName evidence="3">Uncharacterized protein</fullName>
    </submittedName>
</protein>
<keyword evidence="1" id="KW-0812">Transmembrane</keyword>
<dbReference type="AlphaFoldDB" id="A0A9Q0RKF3"/>
<keyword evidence="1" id="KW-1133">Transmembrane helix</keyword>
<reference evidence="3" key="1">
    <citation type="submission" date="2022-12" db="EMBL/GenBank/DDBJ databases">
        <title>Genome assemblies of Blomia tropicalis.</title>
        <authorList>
            <person name="Cui Y."/>
        </authorList>
    </citation>
    <scope>NUCLEOTIDE SEQUENCE</scope>
    <source>
        <tissue evidence="3">Adult mites</tissue>
    </source>
</reference>
<organism evidence="3 4">
    <name type="scientific">Blomia tropicalis</name>
    <name type="common">Mite</name>
    <dbReference type="NCBI Taxonomy" id="40697"/>
    <lineage>
        <taxon>Eukaryota</taxon>
        <taxon>Metazoa</taxon>
        <taxon>Ecdysozoa</taxon>
        <taxon>Arthropoda</taxon>
        <taxon>Chelicerata</taxon>
        <taxon>Arachnida</taxon>
        <taxon>Acari</taxon>
        <taxon>Acariformes</taxon>
        <taxon>Sarcoptiformes</taxon>
        <taxon>Astigmata</taxon>
        <taxon>Glycyphagoidea</taxon>
        <taxon>Echimyopodidae</taxon>
        <taxon>Blomia</taxon>
    </lineage>
</organism>
<comment type="caution">
    <text evidence="3">The sequence shown here is derived from an EMBL/GenBank/DDBJ whole genome shotgun (WGS) entry which is preliminary data.</text>
</comment>
<keyword evidence="2" id="KW-0732">Signal</keyword>
<sequence length="190" mass="21630">MANHHHARTWALLSLVCIFSLTILASITTLVEAKNKKDGKFATILDEYHSTFKCMLNIAEETLPELDDLVMCCGFWAIQNLVIHKVEDECDEHNLQQVKHVAGLVNPHMEKHCIAYENGSFACRMLVIMPIAFILIFVLTIIAVCVCSCVSFYKWGAVRRKYQKAVNYRIANELQTKNNLAKAKFLNEDP</sequence>
<keyword evidence="4" id="KW-1185">Reference proteome</keyword>
<dbReference type="Proteomes" id="UP001142055">
    <property type="component" value="Chromosome 2"/>
</dbReference>
<feature type="signal peptide" evidence="2">
    <location>
        <begin position="1"/>
        <end position="33"/>
    </location>
</feature>
<keyword evidence="1" id="KW-0472">Membrane</keyword>
<name>A0A9Q0RKF3_BLOTA</name>
<feature type="transmembrane region" description="Helical" evidence="1">
    <location>
        <begin position="127"/>
        <end position="153"/>
    </location>
</feature>
<accession>A0A9Q0RKF3</accession>
<proteinExistence type="predicted"/>
<dbReference type="OrthoDB" id="6506640at2759"/>